<feature type="region of interest" description="Disordered" evidence="1">
    <location>
        <begin position="216"/>
        <end position="355"/>
    </location>
</feature>
<feature type="compositionally biased region" description="Low complexity" evidence="1">
    <location>
        <begin position="567"/>
        <end position="578"/>
    </location>
</feature>
<sequence>MDNENVPAPVPIRFDEQILSFAAWVPIGKSNFSLDLQKKQRNLIFQISVDILQNTNFFRAFTASAFVLAIYIQQFWNTLHMRESLEITPIDQAHQFVSPPSGDAIMDFVNEMGYTEALHFVSRMEFTKLIICYLGRKYNINQRFASPFHLAEKDHKLGNLKFVPKGEENEVFGMQIPKELITDNIRNAPYYNAYLEMVAKHDQKIAAEKGGKKKLASKADLSKKPATAKQPKPVSSKQSIPAPAKKPKSPLKIINEDEEVHLEPEPQGEVRDTSSPTNAETGAATDKTNSEGDIEILNIGEEQGEDMADKVNLEENTAKIDEGQAGSDPGKTPEPRPPPKHVLMEEEQGGPNPGQSHVALAGLDPGPCMMTSFPILDPRKPNMETKVKSMVTIPIHQASSSVPPLSTPVVDLTPSKPVSSTVQEPFFAVTTKTTITTTLPLPPPLQQQSFIDHALASSVSALAQVSDIKEILRDRMFDSGSYRSQPERVALYKALEASMDRDNMDEFLEATVKSRKRRRNNQDPPPPLPNSDQGKKKRNDSDASASHQPQAQIPLAWKTTNTRDVLSSSSKQKTASQSEQPVEDVPIPDDVHFSDTEVTDAAHLLKMKPRPDWLKPVYNNP</sequence>
<dbReference type="EMBL" id="BKCJ010006390">
    <property type="protein sequence ID" value="GEU71902.1"/>
    <property type="molecule type" value="Genomic_DNA"/>
</dbReference>
<proteinExistence type="predicted"/>
<feature type="compositionally biased region" description="Basic and acidic residues" evidence="1">
    <location>
        <begin position="307"/>
        <end position="322"/>
    </location>
</feature>
<feature type="region of interest" description="Disordered" evidence="1">
    <location>
        <begin position="514"/>
        <end position="595"/>
    </location>
</feature>
<accession>A0A6L2MGL8</accession>
<evidence type="ECO:0000313" key="2">
    <source>
        <dbReference type="EMBL" id="GEU71902.1"/>
    </source>
</evidence>
<protein>
    <submittedName>
        <fullName evidence="2">Histone deacetylase 14</fullName>
    </submittedName>
</protein>
<evidence type="ECO:0000256" key="1">
    <source>
        <dbReference type="SAM" id="MobiDB-lite"/>
    </source>
</evidence>
<dbReference type="AlphaFoldDB" id="A0A6L2MGL8"/>
<name>A0A6L2MGL8_TANCI</name>
<gene>
    <name evidence="2" type="ORF">Tci_043880</name>
</gene>
<organism evidence="2">
    <name type="scientific">Tanacetum cinerariifolium</name>
    <name type="common">Dalmatian daisy</name>
    <name type="synonym">Chrysanthemum cinerariifolium</name>
    <dbReference type="NCBI Taxonomy" id="118510"/>
    <lineage>
        <taxon>Eukaryota</taxon>
        <taxon>Viridiplantae</taxon>
        <taxon>Streptophyta</taxon>
        <taxon>Embryophyta</taxon>
        <taxon>Tracheophyta</taxon>
        <taxon>Spermatophyta</taxon>
        <taxon>Magnoliopsida</taxon>
        <taxon>eudicotyledons</taxon>
        <taxon>Gunneridae</taxon>
        <taxon>Pentapetalae</taxon>
        <taxon>asterids</taxon>
        <taxon>campanulids</taxon>
        <taxon>Asterales</taxon>
        <taxon>Asteraceae</taxon>
        <taxon>Asteroideae</taxon>
        <taxon>Anthemideae</taxon>
        <taxon>Anthemidinae</taxon>
        <taxon>Tanacetum</taxon>
    </lineage>
</organism>
<reference evidence="2" key="1">
    <citation type="journal article" date="2019" name="Sci. Rep.">
        <title>Draft genome of Tanacetum cinerariifolium, the natural source of mosquito coil.</title>
        <authorList>
            <person name="Yamashiro T."/>
            <person name="Shiraishi A."/>
            <person name="Satake H."/>
            <person name="Nakayama K."/>
        </authorList>
    </citation>
    <scope>NUCLEOTIDE SEQUENCE</scope>
</reference>
<comment type="caution">
    <text evidence="2">The sequence shown here is derived from an EMBL/GenBank/DDBJ whole genome shotgun (WGS) entry which is preliminary data.</text>
</comment>
<feature type="compositionally biased region" description="Basic and acidic residues" evidence="1">
    <location>
        <begin position="261"/>
        <end position="272"/>
    </location>
</feature>
<feature type="compositionally biased region" description="Polar residues" evidence="1">
    <location>
        <begin position="542"/>
        <end position="551"/>
    </location>
</feature>